<evidence type="ECO:0000313" key="1">
    <source>
        <dbReference type="EMBL" id="KKL17777.1"/>
    </source>
</evidence>
<protein>
    <submittedName>
        <fullName evidence="1">Uncharacterized protein</fullName>
    </submittedName>
</protein>
<dbReference type="AlphaFoldDB" id="A0A0F9BV15"/>
<comment type="caution">
    <text evidence="1">The sequence shown here is derived from an EMBL/GenBank/DDBJ whole genome shotgun (WGS) entry which is preliminary data.</text>
</comment>
<gene>
    <name evidence="1" type="ORF">LCGC14_2482110</name>
</gene>
<dbReference type="EMBL" id="LAZR01039126">
    <property type="protein sequence ID" value="KKL17777.1"/>
    <property type="molecule type" value="Genomic_DNA"/>
</dbReference>
<organism evidence="1">
    <name type="scientific">marine sediment metagenome</name>
    <dbReference type="NCBI Taxonomy" id="412755"/>
    <lineage>
        <taxon>unclassified sequences</taxon>
        <taxon>metagenomes</taxon>
        <taxon>ecological metagenomes</taxon>
    </lineage>
</organism>
<reference evidence="1" key="1">
    <citation type="journal article" date="2015" name="Nature">
        <title>Complex archaea that bridge the gap between prokaryotes and eukaryotes.</title>
        <authorList>
            <person name="Spang A."/>
            <person name="Saw J.H."/>
            <person name="Jorgensen S.L."/>
            <person name="Zaremba-Niedzwiedzka K."/>
            <person name="Martijn J."/>
            <person name="Lind A.E."/>
            <person name="van Eijk R."/>
            <person name="Schleper C."/>
            <person name="Guy L."/>
            <person name="Ettema T.J."/>
        </authorList>
    </citation>
    <scope>NUCLEOTIDE SEQUENCE</scope>
</reference>
<feature type="non-terminal residue" evidence="1">
    <location>
        <position position="1"/>
    </location>
</feature>
<sequence>LLGLALDAANAAKEVKAAIDAIRGTP</sequence>
<accession>A0A0F9BV15</accession>
<proteinExistence type="predicted"/>
<name>A0A0F9BV15_9ZZZZ</name>